<organism evidence="3 4">
    <name type="scientific">Iphiclides podalirius</name>
    <name type="common">scarce swallowtail</name>
    <dbReference type="NCBI Taxonomy" id="110791"/>
    <lineage>
        <taxon>Eukaryota</taxon>
        <taxon>Metazoa</taxon>
        <taxon>Ecdysozoa</taxon>
        <taxon>Arthropoda</taxon>
        <taxon>Hexapoda</taxon>
        <taxon>Insecta</taxon>
        <taxon>Pterygota</taxon>
        <taxon>Neoptera</taxon>
        <taxon>Endopterygota</taxon>
        <taxon>Lepidoptera</taxon>
        <taxon>Glossata</taxon>
        <taxon>Ditrysia</taxon>
        <taxon>Papilionoidea</taxon>
        <taxon>Papilionidae</taxon>
        <taxon>Papilioninae</taxon>
        <taxon>Iphiclides</taxon>
    </lineage>
</organism>
<name>A0ABN8HML5_9NEOP</name>
<feature type="region of interest" description="Disordered" evidence="1">
    <location>
        <begin position="60"/>
        <end position="91"/>
    </location>
</feature>
<accession>A0ABN8HML5</accession>
<keyword evidence="2" id="KW-0812">Transmembrane</keyword>
<feature type="non-terminal residue" evidence="3">
    <location>
        <position position="148"/>
    </location>
</feature>
<keyword evidence="2" id="KW-1133">Transmembrane helix</keyword>
<dbReference type="EMBL" id="OW152813">
    <property type="protein sequence ID" value="CAH2034363.1"/>
    <property type="molecule type" value="Genomic_DNA"/>
</dbReference>
<evidence type="ECO:0000313" key="3">
    <source>
        <dbReference type="EMBL" id="CAH2034363.1"/>
    </source>
</evidence>
<evidence type="ECO:0000313" key="4">
    <source>
        <dbReference type="Proteomes" id="UP000837857"/>
    </source>
</evidence>
<keyword evidence="2" id="KW-0472">Membrane</keyword>
<gene>
    <name evidence="3" type="ORF">IPOD504_LOCUS99</name>
</gene>
<keyword evidence="4" id="KW-1185">Reference proteome</keyword>
<dbReference type="Proteomes" id="UP000837857">
    <property type="component" value="Chromosome 1"/>
</dbReference>
<feature type="transmembrane region" description="Helical" evidence="2">
    <location>
        <begin position="12"/>
        <end position="29"/>
    </location>
</feature>
<sequence>MGSGLKLVQGWLRLGGLLLLEVTLALALGRAGRGARGAAWGVRRGPRARLARCLATARGRRGAGATARRRRRSHARSRLSPHSTADTGPACAPLLGASRSRIEITSPLRHPSLLTRFQAVRHNDADHDGDRPVAGDLRAGLPDLRRVC</sequence>
<reference evidence="3" key="1">
    <citation type="submission" date="2022-03" db="EMBL/GenBank/DDBJ databases">
        <authorList>
            <person name="Martin H S."/>
        </authorList>
    </citation>
    <scope>NUCLEOTIDE SEQUENCE</scope>
</reference>
<feature type="compositionally biased region" description="Basic residues" evidence="1">
    <location>
        <begin position="67"/>
        <end position="79"/>
    </location>
</feature>
<proteinExistence type="predicted"/>
<protein>
    <submittedName>
        <fullName evidence="3">Uncharacterized protein</fullName>
    </submittedName>
</protein>
<evidence type="ECO:0000256" key="2">
    <source>
        <dbReference type="SAM" id="Phobius"/>
    </source>
</evidence>
<evidence type="ECO:0000256" key="1">
    <source>
        <dbReference type="SAM" id="MobiDB-lite"/>
    </source>
</evidence>